<evidence type="ECO:0000313" key="6">
    <source>
        <dbReference type="EMBL" id="QDZ25806.1"/>
    </source>
</evidence>
<dbReference type="CDD" id="cd18109">
    <property type="entry name" value="SpoU-like_RNA-MTase"/>
    <property type="match status" value="1"/>
</dbReference>
<dbReference type="Proteomes" id="UP000316726">
    <property type="component" value="Chromosome 19"/>
</dbReference>
<sequence>MASKGLIKRIRQLQQKKYRKQTNQFVVEGHKHIAEFLRNSQHYEAVHLITTVESETHNTDDTDTNSSRLVVSPQDMSRMTGLSTACDALAVFQKRQGSTGEDFAKSLEKGAQVSLALDAVRDPGNLGTLIRLCDWFGMRNMLLSGDCCDCYNPKVVRATAGSLARVNVHYAAGTLHGELSGLHAPLIGASMEGKSIYDLDLPLKKVGSDGSKSSSNGLVLVMGSEGKGLSPEVVNILDEVVSIPSYPFPDREVDASEERRIEEATESLNVAMAAGILISEIKRRLS</sequence>
<dbReference type="Gene3D" id="3.40.1280.10">
    <property type="match status" value="1"/>
</dbReference>
<dbReference type="InterPro" id="IPR029026">
    <property type="entry name" value="tRNA_m1G_MTases_N"/>
</dbReference>
<dbReference type="InterPro" id="IPR053888">
    <property type="entry name" value="MRM3-like_sub_bind"/>
</dbReference>
<accession>A0A5B8N0N2</accession>
<dbReference type="InterPro" id="IPR029064">
    <property type="entry name" value="Ribosomal_eL30-like_sf"/>
</dbReference>
<dbReference type="STRING" id="1764295.A0A5B8N0N2"/>
<keyword evidence="3 6" id="KW-0808">Transferase</keyword>
<feature type="domain" description="tRNA/rRNA methyltransferase SpoU type" evidence="4">
    <location>
        <begin position="113"/>
        <end position="247"/>
    </location>
</feature>
<dbReference type="SUPFAM" id="SSF55315">
    <property type="entry name" value="L30e-like"/>
    <property type="match status" value="1"/>
</dbReference>
<dbReference type="Gene3D" id="3.30.1330.30">
    <property type="match status" value="1"/>
</dbReference>
<evidence type="ECO:0000256" key="3">
    <source>
        <dbReference type="ARBA" id="ARBA00022679"/>
    </source>
</evidence>
<feature type="domain" description="MRM3-like substrate binding" evidence="5">
    <location>
        <begin position="7"/>
        <end position="84"/>
    </location>
</feature>
<dbReference type="InterPro" id="IPR001537">
    <property type="entry name" value="SpoU_MeTrfase"/>
</dbReference>
<dbReference type="GO" id="GO:0032259">
    <property type="term" value="P:methylation"/>
    <property type="evidence" value="ECO:0007669"/>
    <property type="project" value="UniProtKB-KW"/>
</dbReference>
<dbReference type="AlphaFoldDB" id="A0A5B8N0N2"/>
<evidence type="ECO:0000259" key="5">
    <source>
        <dbReference type="Pfam" id="PF22435"/>
    </source>
</evidence>
<gene>
    <name evidence="6" type="ORF">A3770_19p83240</name>
</gene>
<dbReference type="PANTHER" id="PTHR43191:SF2">
    <property type="entry name" value="RRNA METHYLTRANSFERASE 3, MITOCHONDRIAL"/>
    <property type="match status" value="1"/>
</dbReference>
<dbReference type="GO" id="GO:0008173">
    <property type="term" value="F:RNA methyltransferase activity"/>
    <property type="evidence" value="ECO:0007669"/>
    <property type="project" value="InterPro"/>
</dbReference>
<dbReference type="GO" id="GO:0003723">
    <property type="term" value="F:RNA binding"/>
    <property type="evidence" value="ECO:0007669"/>
    <property type="project" value="InterPro"/>
</dbReference>
<evidence type="ECO:0000256" key="1">
    <source>
        <dbReference type="ARBA" id="ARBA00007228"/>
    </source>
</evidence>
<dbReference type="Pfam" id="PF00588">
    <property type="entry name" value="SpoU_methylase"/>
    <property type="match status" value="1"/>
</dbReference>
<dbReference type="Pfam" id="PF22435">
    <property type="entry name" value="MRM3-like_sub_bind"/>
    <property type="match status" value="1"/>
</dbReference>
<reference evidence="6 7" key="1">
    <citation type="submission" date="2018-07" db="EMBL/GenBank/DDBJ databases">
        <title>The complete nuclear genome of the prasinophyte Chloropicon primus (CCMP1205).</title>
        <authorList>
            <person name="Pombert J.-F."/>
            <person name="Otis C."/>
            <person name="Turmel M."/>
            <person name="Lemieux C."/>
        </authorList>
    </citation>
    <scope>NUCLEOTIDE SEQUENCE [LARGE SCALE GENOMIC DNA]</scope>
    <source>
        <strain evidence="6 7">CCMP1205</strain>
    </source>
</reference>
<proteinExistence type="inferred from homology"/>
<keyword evidence="2 6" id="KW-0489">Methyltransferase</keyword>
<dbReference type="InterPro" id="IPR051259">
    <property type="entry name" value="rRNA_Methyltransferase"/>
</dbReference>
<organism evidence="6 7">
    <name type="scientific">Chloropicon primus</name>
    <dbReference type="NCBI Taxonomy" id="1764295"/>
    <lineage>
        <taxon>Eukaryota</taxon>
        <taxon>Viridiplantae</taxon>
        <taxon>Chlorophyta</taxon>
        <taxon>Chloropicophyceae</taxon>
        <taxon>Chloropicales</taxon>
        <taxon>Chloropicaceae</taxon>
        <taxon>Chloropicon</taxon>
    </lineage>
</organism>
<name>A0A5B8N0N2_9CHLO</name>
<dbReference type="InterPro" id="IPR029028">
    <property type="entry name" value="Alpha/beta_knot_MTases"/>
</dbReference>
<evidence type="ECO:0000259" key="4">
    <source>
        <dbReference type="Pfam" id="PF00588"/>
    </source>
</evidence>
<evidence type="ECO:0000313" key="7">
    <source>
        <dbReference type="Proteomes" id="UP000316726"/>
    </source>
</evidence>
<dbReference type="GO" id="GO:0006396">
    <property type="term" value="P:RNA processing"/>
    <property type="evidence" value="ECO:0007669"/>
    <property type="project" value="InterPro"/>
</dbReference>
<evidence type="ECO:0000256" key="2">
    <source>
        <dbReference type="ARBA" id="ARBA00022603"/>
    </source>
</evidence>
<dbReference type="PANTHER" id="PTHR43191">
    <property type="entry name" value="RRNA METHYLTRANSFERASE 3"/>
    <property type="match status" value="1"/>
</dbReference>
<protein>
    <submittedName>
        <fullName evidence="6">RNA methyltransferase</fullName>
    </submittedName>
</protein>
<dbReference type="OrthoDB" id="270651at2759"/>
<dbReference type="EMBL" id="CP031052">
    <property type="protein sequence ID" value="QDZ25806.1"/>
    <property type="molecule type" value="Genomic_DNA"/>
</dbReference>
<dbReference type="SUPFAM" id="SSF75217">
    <property type="entry name" value="alpha/beta knot"/>
    <property type="match status" value="1"/>
</dbReference>
<keyword evidence="7" id="KW-1185">Reference proteome</keyword>
<comment type="similarity">
    <text evidence="1">Belongs to the class IV-like SAM-binding methyltransferase superfamily. RNA methyltransferase TrmH family.</text>
</comment>